<evidence type="ECO:0000313" key="2">
    <source>
        <dbReference type="EMBL" id="CUK08547.1"/>
    </source>
</evidence>
<dbReference type="STRING" id="1715692.RUE5091_03094"/>
<dbReference type="OrthoDB" id="7747909at2"/>
<sequence length="113" mass="12879">MADMSFSKPNSTSLDRGPDTGLLSRTDHRETAENYSGELFRHDIYRVSACRDGIQWLFQRQRPRFPAGGAAWDTLGYCASKSGLTRLVRAHIGCHIPELDALPEHFQRRCRDE</sequence>
<evidence type="ECO:0000256" key="1">
    <source>
        <dbReference type="SAM" id="MobiDB-lite"/>
    </source>
</evidence>
<keyword evidence="3" id="KW-1185">Reference proteome</keyword>
<feature type="region of interest" description="Disordered" evidence="1">
    <location>
        <begin position="1"/>
        <end position="29"/>
    </location>
</feature>
<dbReference type="EMBL" id="CYUD01000009">
    <property type="protein sequence ID" value="CUK08547.1"/>
    <property type="molecule type" value="Genomic_DNA"/>
</dbReference>
<gene>
    <name evidence="2" type="ORF">RUE5091_03094</name>
</gene>
<proteinExistence type="predicted"/>
<dbReference type="Proteomes" id="UP000051260">
    <property type="component" value="Unassembled WGS sequence"/>
</dbReference>
<dbReference type="AlphaFoldDB" id="A0A0P1IEJ2"/>
<protein>
    <submittedName>
        <fullName evidence="2">Uncharacterized protein</fullName>
    </submittedName>
</protein>
<accession>A0A0P1IEJ2</accession>
<name>A0A0P1IEJ2_9RHOB</name>
<organism evidence="2 3">
    <name type="scientific">Ruegeria denitrificans</name>
    <dbReference type="NCBI Taxonomy" id="1715692"/>
    <lineage>
        <taxon>Bacteria</taxon>
        <taxon>Pseudomonadati</taxon>
        <taxon>Pseudomonadota</taxon>
        <taxon>Alphaproteobacteria</taxon>
        <taxon>Rhodobacterales</taxon>
        <taxon>Roseobacteraceae</taxon>
        <taxon>Ruegeria</taxon>
    </lineage>
</organism>
<dbReference type="RefSeq" id="WP_058282750.1">
    <property type="nucleotide sequence ID" value="NZ_CYUD01000009.1"/>
</dbReference>
<reference evidence="3" key="1">
    <citation type="submission" date="2015-09" db="EMBL/GenBank/DDBJ databases">
        <authorList>
            <person name="Rodrigo-Torres L."/>
            <person name="Arahal D.R."/>
        </authorList>
    </citation>
    <scope>NUCLEOTIDE SEQUENCE [LARGE SCALE GENOMIC DNA]</scope>
    <source>
        <strain evidence="3">CECT 5091</strain>
    </source>
</reference>
<evidence type="ECO:0000313" key="3">
    <source>
        <dbReference type="Proteomes" id="UP000051260"/>
    </source>
</evidence>